<dbReference type="Gene3D" id="1.10.8.640">
    <property type="entry name" value="Cytochrome C biogenesis protein"/>
    <property type="match status" value="1"/>
</dbReference>
<evidence type="ECO:0000256" key="6">
    <source>
        <dbReference type="SAM" id="MobiDB-lite"/>
    </source>
</evidence>
<feature type="transmembrane region" description="Helical" evidence="5">
    <location>
        <begin position="49"/>
        <end position="69"/>
    </location>
</feature>
<keyword evidence="5" id="KW-1133">Transmembrane helix</keyword>
<accession>A0A0K1PPH3</accession>
<gene>
    <name evidence="8" type="ORF">AKJ09_01950</name>
</gene>
<dbReference type="AlphaFoldDB" id="A0A0K1PPH3"/>
<feature type="domain" description="CcmH/CycL/Ccl2/NrfF N-terminal" evidence="7">
    <location>
        <begin position="72"/>
        <end position="170"/>
    </location>
</feature>
<protein>
    <recommendedName>
        <fullName evidence="5">Cytochrome c-type biogenesis protein</fullName>
    </recommendedName>
</protein>
<evidence type="ECO:0000256" key="5">
    <source>
        <dbReference type="RuleBase" id="RU364112"/>
    </source>
</evidence>
<dbReference type="GO" id="GO:0046872">
    <property type="term" value="F:metal ion binding"/>
    <property type="evidence" value="ECO:0007669"/>
    <property type="project" value="UniProtKB-KW"/>
</dbReference>
<dbReference type="Pfam" id="PF03918">
    <property type="entry name" value="CcmH"/>
    <property type="match status" value="1"/>
</dbReference>
<evidence type="ECO:0000256" key="2">
    <source>
        <dbReference type="ARBA" id="ARBA00022617"/>
    </source>
</evidence>
<comment type="function">
    <text evidence="5">Possible subunit of a heme lyase.</text>
</comment>
<dbReference type="EMBL" id="CP012333">
    <property type="protein sequence ID" value="AKU95286.1"/>
    <property type="molecule type" value="Genomic_DNA"/>
</dbReference>
<feature type="transmembrane region" description="Helical" evidence="5">
    <location>
        <begin position="140"/>
        <end position="160"/>
    </location>
</feature>
<dbReference type="STRING" id="1391654.AKJ09_01950"/>
<keyword evidence="3 5" id="KW-0479">Metal-binding</keyword>
<organism evidence="8 9">
    <name type="scientific">Labilithrix luteola</name>
    <dbReference type="NCBI Taxonomy" id="1391654"/>
    <lineage>
        <taxon>Bacteria</taxon>
        <taxon>Pseudomonadati</taxon>
        <taxon>Myxococcota</taxon>
        <taxon>Polyangia</taxon>
        <taxon>Polyangiales</taxon>
        <taxon>Labilitrichaceae</taxon>
        <taxon>Labilithrix</taxon>
    </lineage>
</organism>
<dbReference type="CDD" id="cd16378">
    <property type="entry name" value="CcmH_N"/>
    <property type="match status" value="1"/>
</dbReference>
<dbReference type="Proteomes" id="UP000064967">
    <property type="component" value="Chromosome"/>
</dbReference>
<feature type="compositionally biased region" description="Basic and acidic residues" evidence="6">
    <location>
        <begin position="12"/>
        <end position="22"/>
    </location>
</feature>
<dbReference type="InterPro" id="IPR038297">
    <property type="entry name" value="CcmH/CycL/NrfF/Ccl2_sf"/>
</dbReference>
<sequence length="198" mass="21332">MARRSIGSVEARPSETHREKNAWRSRRRIPPLGFDASEVLVKTRNVKTITSAFAFAMLVATGASAAPSLPGAKALESRLYAPCCYGGTLDTHESDLAHDLRKEIESRVEHGEALDAIQNDFVARYGEKVLAARSDTPIRAMGMAVVAVLVIAGAGLTIALRRWTKREPSAVTKRDAGATPDAGHLDARIDAELAELDT</sequence>
<keyword evidence="5" id="KW-0732">Signal</keyword>
<name>A0A0K1PPH3_9BACT</name>
<keyword evidence="5" id="KW-0472">Membrane</keyword>
<dbReference type="InterPro" id="IPR005616">
    <property type="entry name" value="CcmH/CycL/Ccl2/NrfF_N"/>
</dbReference>
<keyword evidence="4 5" id="KW-0408">Iron</keyword>
<evidence type="ECO:0000259" key="7">
    <source>
        <dbReference type="Pfam" id="PF03918"/>
    </source>
</evidence>
<dbReference type="KEGG" id="llu:AKJ09_01950"/>
<keyword evidence="5" id="KW-0812">Transmembrane</keyword>
<evidence type="ECO:0000313" key="8">
    <source>
        <dbReference type="EMBL" id="AKU95286.1"/>
    </source>
</evidence>
<keyword evidence="2 5" id="KW-0349">Heme</keyword>
<keyword evidence="9" id="KW-1185">Reference proteome</keyword>
<evidence type="ECO:0000313" key="9">
    <source>
        <dbReference type="Proteomes" id="UP000064967"/>
    </source>
</evidence>
<dbReference type="GO" id="GO:0016829">
    <property type="term" value="F:lyase activity"/>
    <property type="evidence" value="ECO:0007669"/>
    <property type="project" value="UniProtKB-KW"/>
</dbReference>
<proteinExistence type="inferred from homology"/>
<keyword evidence="8" id="KW-0456">Lyase</keyword>
<comment type="similarity">
    <text evidence="1 5">Belongs to the CcmH/CycL/Ccl2/NrfF family.</text>
</comment>
<evidence type="ECO:0000256" key="1">
    <source>
        <dbReference type="ARBA" id="ARBA00010342"/>
    </source>
</evidence>
<reference evidence="8 9" key="1">
    <citation type="submission" date="2015-08" db="EMBL/GenBank/DDBJ databases">
        <authorList>
            <person name="Babu N.S."/>
            <person name="Beckwith C.J."/>
            <person name="Beseler K.G."/>
            <person name="Brison A."/>
            <person name="Carone J.V."/>
            <person name="Caskin T.P."/>
            <person name="Diamond M."/>
            <person name="Durham M.E."/>
            <person name="Foxe J.M."/>
            <person name="Go M."/>
            <person name="Henderson B.A."/>
            <person name="Jones I.B."/>
            <person name="McGettigan J.A."/>
            <person name="Micheletti S.J."/>
            <person name="Nasrallah M.E."/>
            <person name="Ortiz D."/>
            <person name="Piller C.R."/>
            <person name="Privatt S.R."/>
            <person name="Schneider S.L."/>
            <person name="Sharp S."/>
            <person name="Smith T.C."/>
            <person name="Stanton J.D."/>
            <person name="Ullery H.E."/>
            <person name="Wilson R.J."/>
            <person name="Serrano M.G."/>
            <person name="Buck G."/>
            <person name="Lee V."/>
            <person name="Wang Y."/>
            <person name="Carvalho R."/>
            <person name="Voegtly L."/>
            <person name="Shi R."/>
            <person name="Duckworth R."/>
            <person name="Johnson A."/>
            <person name="Loviza R."/>
            <person name="Walstead R."/>
            <person name="Shah Z."/>
            <person name="Kiflezghi M."/>
            <person name="Wade K."/>
            <person name="Ball S.L."/>
            <person name="Bradley K.W."/>
            <person name="Asai D.J."/>
            <person name="Bowman C.A."/>
            <person name="Russell D.A."/>
            <person name="Pope W.H."/>
            <person name="Jacobs-Sera D."/>
            <person name="Hendrix R.W."/>
            <person name="Hatfull G.F."/>
        </authorList>
    </citation>
    <scope>NUCLEOTIDE SEQUENCE [LARGE SCALE GENOMIC DNA]</scope>
    <source>
        <strain evidence="8 9">DSM 27648</strain>
    </source>
</reference>
<evidence type="ECO:0000256" key="4">
    <source>
        <dbReference type="ARBA" id="ARBA00023004"/>
    </source>
</evidence>
<evidence type="ECO:0000256" key="3">
    <source>
        <dbReference type="ARBA" id="ARBA00022723"/>
    </source>
</evidence>
<feature type="region of interest" description="Disordered" evidence="6">
    <location>
        <begin position="1"/>
        <end position="24"/>
    </location>
</feature>